<dbReference type="RefSeq" id="WP_130154409.1">
    <property type="nucleotide sequence ID" value="NZ_SCFB01000011.1"/>
</dbReference>
<gene>
    <name evidence="2" type="ORF">EQU50_06970</name>
</gene>
<protein>
    <submittedName>
        <fullName evidence="2">Uncharacterized protein</fullName>
    </submittedName>
</protein>
<evidence type="ECO:0000313" key="3">
    <source>
        <dbReference type="Proteomes" id="UP000293550"/>
    </source>
</evidence>
<comment type="caution">
    <text evidence="2">The sequence shown here is derived from an EMBL/GenBank/DDBJ whole genome shotgun (WGS) entry which is preliminary data.</text>
</comment>
<dbReference type="OrthoDB" id="8478760at2"/>
<organism evidence="2 3">
    <name type="scientific">Candidatus Finniella inopinata</name>
    <dbReference type="NCBI Taxonomy" id="1696036"/>
    <lineage>
        <taxon>Bacteria</taxon>
        <taxon>Pseudomonadati</taxon>
        <taxon>Pseudomonadota</taxon>
        <taxon>Alphaproteobacteria</taxon>
        <taxon>Holosporales</taxon>
        <taxon>Candidatus Paracaedibacteraceae</taxon>
        <taxon>Candidatus Finniella</taxon>
    </lineage>
</organism>
<reference evidence="2 3" key="1">
    <citation type="submission" date="2018-10" db="EMBL/GenBank/DDBJ databases">
        <title>An updated phylogeny of the Alphaproteobacteria reveals that the parasitic Rickettsiales and Holosporales have independent origins.</title>
        <authorList>
            <person name="Munoz-Gomez S.A."/>
            <person name="Hess S."/>
            <person name="Burger G."/>
            <person name="Lang B.F."/>
            <person name="Susko E."/>
            <person name="Slamovits C.H."/>
            <person name="Roger A.J."/>
        </authorList>
    </citation>
    <scope>NUCLEOTIDE SEQUENCE [LARGE SCALE GENOMIC DNA]</scope>
    <source>
        <strain evidence="2">HOLO01</strain>
    </source>
</reference>
<feature type="region of interest" description="Disordered" evidence="1">
    <location>
        <begin position="123"/>
        <end position="161"/>
    </location>
</feature>
<proteinExistence type="predicted"/>
<sequence length="409" mass="46512">MSDMGQSRLLLSESSCLLYQPELADKIGRVEALVLQSIHYWINSKNESIGKIHQGKRWIYNSYKAWAEEIHMYSEKTIFRAIRNLEKMGILISESLHAFKGNRTKWYTIIYEKLFSFLDSFPSQEEKKPTDKKMTRWSGHGDQITTENTSDTGLNRASARDPLQPLVEKEQPLAVEVSITEQEPAFSIEEEAFKVLDLINTQLDKPLDIFQPIFKNTIIKRMRTHFGAGKGGLDRFREYCAKWAANAFLMGKKAMRSGDLFRCSIGSILSEKMIEDSWENKGFFQVYAPLTEPTPPTPQEENEMGRRSELAPLPPLTLCDVLESAQTPLDKAVKTRLYKALGDVTYQAWFHTTGFVAKGLKNGELDFFISSGFAREYVVTHYGTQMKKAFEFASYGEQGTEGLRGGSLA</sequence>
<feature type="compositionally biased region" description="Basic and acidic residues" evidence="1">
    <location>
        <begin position="124"/>
        <end position="134"/>
    </location>
</feature>
<evidence type="ECO:0000313" key="2">
    <source>
        <dbReference type="EMBL" id="RZI45480.1"/>
    </source>
</evidence>
<evidence type="ECO:0000256" key="1">
    <source>
        <dbReference type="SAM" id="MobiDB-lite"/>
    </source>
</evidence>
<keyword evidence="3" id="KW-1185">Reference proteome</keyword>
<dbReference type="AlphaFoldDB" id="A0A4Q7DGS7"/>
<accession>A0A4Q7DGS7</accession>
<dbReference type="Proteomes" id="UP000293550">
    <property type="component" value="Unassembled WGS sequence"/>
</dbReference>
<dbReference type="EMBL" id="SCFB01000011">
    <property type="protein sequence ID" value="RZI45480.1"/>
    <property type="molecule type" value="Genomic_DNA"/>
</dbReference>
<feature type="compositionally biased region" description="Polar residues" evidence="1">
    <location>
        <begin position="143"/>
        <end position="155"/>
    </location>
</feature>
<name>A0A4Q7DGS7_9PROT</name>